<evidence type="ECO:0000313" key="5">
    <source>
        <dbReference type="Proteomes" id="UP000831467"/>
    </source>
</evidence>
<evidence type="ECO:0000256" key="1">
    <source>
        <dbReference type="ARBA" id="ARBA00022729"/>
    </source>
</evidence>
<reference evidence="4 5" key="1">
    <citation type="submission" date="2021-06" db="EMBL/GenBank/DDBJ databases">
        <title>Genome-based taxonomic framework of Microbacterium strains isolated from marine environment, the description of four new species and reclassification of four preexisting species.</title>
        <authorList>
            <person name="Lee S.D."/>
            <person name="Kim S.-M."/>
            <person name="Byeon Y.-S."/>
            <person name="Yang H.L."/>
            <person name="Kim I.S."/>
        </authorList>
    </citation>
    <scope>NUCLEOTIDE SEQUENCE [LARGE SCALE GENOMIC DNA]</scope>
    <source>
        <strain evidence="4 5">SSW1-51</strain>
    </source>
</reference>
<dbReference type="Pfam" id="PF01551">
    <property type="entry name" value="Peptidase_M23"/>
    <property type="match status" value="1"/>
</dbReference>
<feature type="region of interest" description="Disordered" evidence="2">
    <location>
        <begin position="1"/>
        <end position="20"/>
    </location>
</feature>
<dbReference type="InterPro" id="IPR016047">
    <property type="entry name" value="M23ase_b-sheet_dom"/>
</dbReference>
<feature type="domain" description="M23ase beta-sheet core" evidence="3">
    <location>
        <begin position="44"/>
        <end position="136"/>
    </location>
</feature>
<dbReference type="PANTHER" id="PTHR21666:SF289">
    <property type="entry name" value="L-ALA--D-GLU ENDOPEPTIDASE"/>
    <property type="match status" value="1"/>
</dbReference>
<dbReference type="EMBL" id="CP078076">
    <property type="protein sequence ID" value="UPL12913.1"/>
    <property type="molecule type" value="Genomic_DNA"/>
</dbReference>
<feature type="compositionally biased region" description="Basic and acidic residues" evidence="2">
    <location>
        <begin position="8"/>
        <end position="18"/>
    </location>
</feature>
<dbReference type="InterPro" id="IPR050570">
    <property type="entry name" value="Cell_wall_metabolism_enzyme"/>
</dbReference>
<proteinExistence type="predicted"/>
<dbReference type="PANTHER" id="PTHR21666">
    <property type="entry name" value="PEPTIDASE-RELATED"/>
    <property type="match status" value="1"/>
</dbReference>
<gene>
    <name evidence="4" type="ORF">KV394_13195</name>
</gene>
<keyword evidence="5" id="KW-1185">Reference proteome</keyword>
<dbReference type="Gene3D" id="2.70.70.10">
    <property type="entry name" value="Glucose Permease (Domain IIA)"/>
    <property type="match status" value="1"/>
</dbReference>
<evidence type="ECO:0000259" key="3">
    <source>
        <dbReference type="Pfam" id="PF01551"/>
    </source>
</evidence>
<dbReference type="SUPFAM" id="SSF51261">
    <property type="entry name" value="Duplicated hybrid motif"/>
    <property type="match status" value="1"/>
</dbReference>
<accession>A0ABY4INP9</accession>
<organism evidence="4 5">
    <name type="scientific">Microbacterium sufflavum</name>
    <dbReference type="NCBI Taxonomy" id="2851649"/>
    <lineage>
        <taxon>Bacteria</taxon>
        <taxon>Bacillati</taxon>
        <taxon>Actinomycetota</taxon>
        <taxon>Actinomycetes</taxon>
        <taxon>Micrococcales</taxon>
        <taxon>Microbacteriaceae</taxon>
        <taxon>Microbacterium</taxon>
    </lineage>
</organism>
<dbReference type="InterPro" id="IPR011055">
    <property type="entry name" value="Dup_hybrid_motif"/>
</dbReference>
<keyword evidence="1" id="KW-0732">Signal</keyword>
<dbReference type="Proteomes" id="UP000831467">
    <property type="component" value="Chromosome"/>
</dbReference>
<sequence>MEGSSTGRPRDRTREPAGDWHWPVEGARSVVVRFRAPTQPYGPGHRGVDIAAPVGAAVMAPADGVVAFRGVVVDRPLLTITHAGGLVTTFEPVDSSLSPGERVTRGQQVGTVARGGHASDGTVHLGVRLQSLYVDPLTLFGEVRRAVLLPCCRE</sequence>
<dbReference type="CDD" id="cd12797">
    <property type="entry name" value="M23_peptidase"/>
    <property type="match status" value="1"/>
</dbReference>
<name>A0ABY4INP9_9MICO</name>
<protein>
    <submittedName>
        <fullName evidence="4">M23 family metallopeptidase</fullName>
    </submittedName>
</protein>
<evidence type="ECO:0000313" key="4">
    <source>
        <dbReference type="EMBL" id="UPL12913.1"/>
    </source>
</evidence>
<evidence type="ECO:0000256" key="2">
    <source>
        <dbReference type="SAM" id="MobiDB-lite"/>
    </source>
</evidence>